<dbReference type="FunFam" id="3.40.50.720:FF:000526">
    <property type="entry name" value="D-mandelate dehydrogenase, putative"/>
    <property type="match status" value="1"/>
</dbReference>
<dbReference type="Pfam" id="PF00389">
    <property type="entry name" value="2-Hacid_dh"/>
    <property type="match status" value="1"/>
</dbReference>
<dbReference type="Gene3D" id="3.40.50.720">
    <property type="entry name" value="NAD(P)-binding Rossmann-like Domain"/>
    <property type="match status" value="2"/>
</dbReference>
<dbReference type="PANTHER" id="PTHR10996">
    <property type="entry name" value="2-HYDROXYACID DEHYDROGENASE-RELATED"/>
    <property type="match status" value="1"/>
</dbReference>
<organism evidence="5 6">
    <name type="scientific">Elaphomyces granulatus</name>
    <dbReference type="NCBI Taxonomy" id="519963"/>
    <lineage>
        <taxon>Eukaryota</taxon>
        <taxon>Fungi</taxon>
        <taxon>Dikarya</taxon>
        <taxon>Ascomycota</taxon>
        <taxon>Pezizomycotina</taxon>
        <taxon>Eurotiomycetes</taxon>
        <taxon>Eurotiomycetidae</taxon>
        <taxon>Eurotiales</taxon>
        <taxon>Elaphomycetaceae</taxon>
        <taxon>Elaphomyces</taxon>
    </lineage>
</organism>
<dbReference type="GO" id="GO:0005829">
    <property type="term" value="C:cytosol"/>
    <property type="evidence" value="ECO:0007669"/>
    <property type="project" value="TreeGrafter"/>
</dbReference>
<dbReference type="SUPFAM" id="SSF51735">
    <property type="entry name" value="NAD(P)-binding Rossmann-fold domains"/>
    <property type="match status" value="1"/>
</dbReference>
<dbReference type="Pfam" id="PF02826">
    <property type="entry name" value="2-Hacid_dh_C"/>
    <property type="match status" value="1"/>
</dbReference>
<dbReference type="GO" id="GO:0016618">
    <property type="term" value="F:hydroxypyruvate reductase [NAD(P)H] activity"/>
    <property type="evidence" value="ECO:0007669"/>
    <property type="project" value="TreeGrafter"/>
</dbReference>
<dbReference type="InterPro" id="IPR029752">
    <property type="entry name" value="D-isomer_DH_CS1"/>
</dbReference>
<evidence type="ECO:0000259" key="3">
    <source>
        <dbReference type="Pfam" id="PF00389"/>
    </source>
</evidence>
<proteinExistence type="inferred from homology"/>
<dbReference type="PROSITE" id="PS00671">
    <property type="entry name" value="D_2_HYDROXYACID_DH_3"/>
    <property type="match status" value="1"/>
</dbReference>
<evidence type="ECO:0000256" key="1">
    <source>
        <dbReference type="ARBA" id="ARBA00023002"/>
    </source>
</evidence>
<reference evidence="5 6" key="1">
    <citation type="journal article" date="2015" name="Environ. Microbiol.">
        <title>Metagenome sequence of Elaphomyces granulatus from sporocarp tissue reveals Ascomycota ectomycorrhizal fingerprints of genome expansion and a Proteobacteria-rich microbiome.</title>
        <authorList>
            <person name="Quandt C.A."/>
            <person name="Kohler A."/>
            <person name="Hesse C.N."/>
            <person name="Sharpton T.J."/>
            <person name="Martin F."/>
            <person name="Spatafora J.W."/>
        </authorList>
    </citation>
    <scope>NUCLEOTIDE SEQUENCE [LARGE SCALE GENOMIC DNA]</scope>
    <source>
        <strain evidence="5 6">OSC145934</strain>
    </source>
</reference>
<accession>A0A232M203</accession>
<dbReference type="PANTHER" id="PTHR10996:SF281">
    <property type="entry name" value="D-ISOMER SPECIFIC 2-HYDROXYACID DEHYDROGENASE NAD-BINDING DOMAIN-CONTAINING PROTEIN-RELATED"/>
    <property type="match status" value="1"/>
</dbReference>
<evidence type="ECO:0000313" key="6">
    <source>
        <dbReference type="Proteomes" id="UP000243515"/>
    </source>
</evidence>
<dbReference type="InterPro" id="IPR006140">
    <property type="entry name" value="D-isomer_DH_NAD-bd"/>
</dbReference>
<dbReference type="PROSITE" id="PS00065">
    <property type="entry name" value="D_2_HYDROXYACID_DH_1"/>
    <property type="match status" value="1"/>
</dbReference>
<keyword evidence="1 2" id="KW-0560">Oxidoreductase</keyword>
<gene>
    <name evidence="5" type="ORF">Egran_01870</name>
</gene>
<evidence type="ECO:0000256" key="2">
    <source>
        <dbReference type="RuleBase" id="RU003719"/>
    </source>
</evidence>
<evidence type="ECO:0000259" key="4">
    <source>
        <dbReference type="Pfam" id="PF02826"/>
    </source>
</evidence>
<name>A0A232M203_9EURO</name>
<dbReference type="InterPro" id="IPR036291">
    <property type="entry name" value="NAD(P)-bd_dom_sf"/>
</dbReference>
<feature type="domain" description="D-isomer specific 2-hydroxyacid dehydrogenase catalytic" evidence="3">
    <location>
        <begin position="74"/>
        <end position="341"/>
    </location>
</feature>
<dbReference type="Proteomes" id="UP000243515">
    <property type="component" value="Unassembled WGS sequence"/>
</dbReference>
<comment type="similarity">
    <text evidence="2">Belongs to the D-isomer specific 2-hydroxyacid dehydrogenase family.</text>
</comment>
<dbReference type="InterPro" id="IPR050223">
    <property type="entry name" value="D-isomer_2-hydroxyacid_DH"/>
</dbReference>
<dbReference type="InterPro" id="IPR029753">
    <property type="entry name" value="D-isomer_DH_CS"/>
</dbReference>
<evidence type="ECO:0000313" key="5">
    <source>
        <dbReference type="EMBL" id="OXV10368.1"/>
    </source>
</evidence>
<sequence>MTKPTKPTILHLGDRVEHNLDVYKRFASQFTVIRPSDRERQRDAFMAALKEKRWGEFDAIFRPFWNTGGEMGRWDKELISLLPKSVKVFASAGAGFDWADVDILAEKGILYCNGAGASTEAVADAAIFHMIAVFRNFTWSQLAARSGDSEQWLNAHWYVTMSSWNPRGRTLGIIGLGNIGFAIAQKAFRAFNMKILYHDIVRKSEEQERSVKAIFCSSNEQLVSQCDCIILAIPYSGKMVVDAAMLKHFKHGSRFVNIARGKLVDEEALIVALESGRIVAAGLDVQANEPHIHPKMLKMRNVNLTSHNAGSALDTIIEFERLAMENVDRVLTGREALTPVNQHLFPSHQKKQAGSK</sequence>
<dbReference type="InterPro" id="IPR006139">
    <property type="entry name" value="D-isomer_2_OHA_DH_cat_dom"/>
</dbReference>
<dbReference type="GO" id="GO:0030267">
    <property type="term" value="F:glyoxylate reductase (NADPH) activity"/>
    <property type="evidence" value="ECO:0007669"/>
    <property type="project" value="TreeGrafter"/>
</dbReference>
<dbReference type="GO" id="GO:0051287">
    <property type="term" value="F:NAD binding"/>
    <property type="evidence" value="ECO:0007669"/>
    <property type="project" value="InterPro"/>
</dbReference>
<comment type="caution">
    <text evidence="5">The sequence shown here is derived from an EMBL/GenBank/DDBJ whole genome shotgun (WGS) entry which is preliminary data.</text>
</comment>
<dbReference type="OrthoDB" id="9991913at2759"/>
<keyword evidence="6" id="KW-1185">Reference proteome</keyword>
<dbReference type="SUPFAM" id="SSF52283">
    <property type="entry name" value="Formate/glycerate dehydrogenase catalytic domain-like"/>
    <property type="match status" value="1"/>
</dbReference>
<dbReference type="EMBL" id="NPHW01002966">
    <property type="protein sequence ID" value="OXV10368.1"/>
    <property type="molecule type" value="Genomic_DNA"/>
</dbReference>
<evidence type="ECO:0008006" key="7">
    <source>
        <dbReference type="Google" id="ProtNLM"/>
    </source>
</evidence>
<dbReference type="CDD" id="cd12168">
    <property type="entry name" value="Mand_dh_like"/>
    <property type="match status" value="1"/>
</dbReference>
<protein>
    <recommendedName>
        <fullName evidence="7">D-isomer specific 2-hydroxyacid dehydrogenase NAD-binding domain-containing protein</fullName>
    </recommendedName>
</protein>
<dbReference type="AlphaFoldDB" id="A0A232M203"/>
<feature type="domain" description="D-isomer specific 2-hydroxyacid dehydrogenase NAD-binding" evidence="4">
    <location>
        <begin position="129"/>
        <end position="309"/>
    </location>
</feature>